<evidence type="ECO:0000259" key="10">
    <source>
        <dbReference type="PROSITE" id="PS51445"/>
    </source>
</evidence>
<evidence type="ECO:0000256" key="5">
    <source>
        <dbReference type="ARBA" id="ARBA00022640"/>
    </source>
</evidence>
<dbReference type="Gene3D" id="1.10.3130.20">
    <property type="entry name" value="Phycobilisome linker domain"/>
    <property type="match status" value="1"/>
</dbReference>
<dbReference type="GO" id="GO:0009535">
    <property type="term" value="C:chloroplast thylakoid membrane"/>
    <property type="evidence" value="ECO:0007669"/>
    <property type="project" value="UniProtKB-SubCell"/>
</dbReference>
<keyword evidence="6 9" id="KW-0605">Phycobilisome</keyword>
<accession>A0A1Y9TMD4</accession>
<keyword evidence="4" id="KW-0042">Antenna complex</keyword>
<evidence type="ECO:0000256" key="6">
    <source>
        <dbReference type="ARBA" id="ARBA00022738"/>
    </source>
</evidence>
<organism evidence="11">
    <name type="scientific">Bulboplastis apyrenoidosa</name>
    <dbReference type="NCBI Taxonomy" id="1070855"/>
    <lineage>
        <taxon>Eukaryota</taxon>
        <taxon>Rhodophyta</taxon>
        <taxon>Rhodellophyceae</taxon>
        <taxon>Dixoniellales</taxon>
        <taxon>Dixoniellaceae</taxon>
        <taxon>Bulboplastis</taxon>
    </lineage>
</organism>
<evidence type="ECO:0000313" key="11">
    <source>
        <dbReference type="EMBL" id="ARO90820.1"/>
    </source>
</evidence>
<evidence type="ECO:0000256" key="7">
    <source>
        <dbReference type="ARBA" id="ARBA00023078"/>
    </source>
</evidence>
<keyword evidence="2 11" id="KW-0150">Chloroplast</keyword>
<evidence type="ECO:0000256" key="8">
    <source>
        <dbReference type="ARBA" id="ARBA00023136"/>
    </source>
</evidence>
<dbReference type="InterPro" id="IPR001297">
    <property type="entry name" value="PBS_linker_dom"/>
</dbReference>
<name>A0A1Y9TMD4_9RHOD</name>
<keyword evidence="5 11" id="KW-0934">Plastid</keyword>
<evidence type="ECO:0000256" key="2">
    <source>
        <dbReference type="ARBA" id="ARBA00022528"/>
    </source>
</evidence>
<dbReference type="GO" id="GO:0015979">
    <property type="term" value="P:photosynthesis"/>
    <property type="evidence" value="ECO:0007669"/>
    <property type="project" value="UniProtKB-KW"/>
</dbReference>
<keyword evidence="8" id="KW-0472">Membrane</keyword>
<geneLocation type="chloroplast" evidence="11"/>
<reference evidence="11" key="1">
    <citation type="submission" date="2017-03" db="EMBL/GenBank/DDBJ databases">
        <title>The new red algal subphylum Proteorhodophytina comprises the largest and most divergent plastid genomes known.</title>
        <authorList>
            <person name="Munoz-Gomez S.A."/>
            <person name="Mejia-Franco F.G."/>
            <person name="Durnin K."/>
            <person name="Morgan C."/>
            <person name="Grisdale C.J."/>
            <person name="Archibald J.M."/>
            <person name="Slamovits C.H."/>
        </authorList>
    </citation>
    <scope>NUCLEOTIDE SEQUENCE</scope>
    <source>
        <strain evidence="11">NIES-2742</strain>
    </source>
</reference>
<feature type="domain" description="PBS-linker" evidence="10">
    <location>
        <begin position="11"/>
        <end position="191"/>
    </location>
</feature>
<dbReference type="EMBL" id="KY709209">
    <property type="protein sequence ID" value="ARO90820.1"/>
    <property type="molecule type" value="Genomic_DNA"/>
</dbReference>
<evidence type="ECO:0000256" key="9">
    <source>
        <dbReference type="PROSITE-ProRule" id="PRU00775"/>
    </source>
</evidence>
<dbReference type="InterPro" id="IPR038255">
    <property type="entry name" value="PBS_linker_sf"/>
</dbReference>
<sequence>MSIPVLNYPLSCQNQRVASYEVNNNVSNPNIYTAESLPYSSDMDTIIWASYRQIFGEHQILKCTRQKALESSLRYRQITVKDFIRGLLLSESFRTFNYNANNNYRFVEMCVQRVLGRSIYSEREKLAWSIILASKGMQGFVDSLLDSDEYLENFDDFTVPYQRRRTIYQRSKGETPFNLQTPRYGKEFLGKLHIGTPQYVWQGTIRKFTPQEQMPKLGDPAFFLKMVKRYDFSVISFLIL</sequence>
<gene>
    <name evidence="11" type="primary">cpcG</name>
</gene>
<dbReference type="PANTHER" id="PTHR34011">
    <property type="entry name" value="PHYCOBILISOME 32.1 KDA LINKER POLYPEPTIDE, PHYCOCYANIN-ASSOCIATED, ROD 2-RELATED"/>
    <property type="match status" value="1"/>
</dbReference>
<comment type="subcellular location">
    <subcellularLocation>
        <location evidence="1">Plastid</location>
        <location evidence="1">Chloroplast thylakoid membrane</location>
        <topology evidence="1">Peripheral membrane protein</topology>
        <orientation evidence="1">Stromal side</orientation>
    </subcellularLocation>
</comment>
<comment type="similarity">
    <text evidence="9">Belongs to the phycobilisome linker protein family.</text>
</comment>
<dbReference type="GO" id="GO:0030089">
    <property type="term" value="C:phycobilisome"/>
    <property type="evidence" value="ECO:0007669"/>
    <property type="project" value="UniProtKB-UniRule"/>
</dbReference>
<protein>
    <submittedName>
        <fullName evidence="11">Phycobilisome rod-core linker polypeptide</fullName>
    </submittedName>
</protein>
<evidence type="ECO:0000256" key="3">
    <source>
        <dbReference type="ARBA" id="ARBA00022531"/>
    </source>
</evidence>
<keyword evidence="7" id="KW-0793">Thylakoid</keyword>
<evidence type="ECO:0000256" key="1">
    <source>
        <dbReference type="ARBA" id="ARBA00004185"/>
    </source>
</evidence>
<dbReference type="AlphaFoldDB" id="A0A1Y9TMD4"/>
<proteinExistence type="inferred from homology"/>
<dbReference type="Pfam" id="PF00427">
    <property type="entry name" value="PBS_linker_poly"/>
    <property type="match status" value="1"/>
</dbReference>
<evidence type="ECO:0000256" key="4">
    <source>
        <dbReference type="ARBA" id="ARBA00022549"/>
    </source>
</evidence>
<dbReference type="RefSeq" id="YP_009370331.1">
    <property type="nucleotide sequence ID" value="NC_034787.1"/>
</dbReference>
<keyword evidence="3" id="KW-0602">Photosynthesis</keyword>
<dbReference type="PROSITE" id="PS51445">
    <property type="entry name" value="PBS_LINKER"/>
    <property type="match status" value="1"/>
</dbReference>
<dbReference type="GeneID" id="32887516"/>